<dbReference type="InterPro" id="IPR024319">
    <property type="entry name" value="ATPase_expression_mit"/>
</dbReference>
<gene>
    <name evidence="8" type="ORF">N7G274_000034</name>
</gene>
<dbReference type="Proteomes" id="UP001590950">
    <property type="component" value="Unassembled WGS sequence"/>
</dbReference>
<proteinExistence type="inferred from homology"/>
<comment type="subcellular location">
    <subcellularLocation>
        <location evidence="1">Mitochondrion</location>
    </subcellularLocation>
</comment>
<evidence type="ECO:0008006" key="10">
    <source>
        <dbReference type="Google" id="ProtNLM"/>
    </source>
</evidence>
<protein>
    <recommendedName>
        <fullName evidence="10">Pentatricopeptide repeat domain-containing protein</fullName>
    </recommendedName>
</protein>
<evidence type="ECO:0000256" key="2">
    <source>
        <dbReference type="ARBA" id="ARBA00006192"/>
    </source>
</evidence>
<evidence type="ECO:0000256" key="6">
    <source>
        <dbReference type="ARBA" id="ARBA00044493"/>
    </source>
</evidence>
<comment type="caution">
    <text evidence="8">The sequence shown here is derived from an EMBL/GenBank/DDBJ whole genome shotgun (WGS) entry which is preliminary data.</text>
</comment>
<dbReference type="EMBL" id="JBEFKJ010000001">
    <property type="protein sequence ID" value="KAL2048123.1"/>
    <property type="molecule type" value="Genomic_DNA"/>
</dbReference>
<evidence type="ECO:0000256" key="5">
    <source>
        <dbReference type="ARBA" id="ARBA00023128"/>
    </source>
</evidence>
<sequence length="639" mass="73998">MIFSSLRHWTSRCQLRHSKLSCFSTSPYRRLSGNPPNTFAEHLSLQSSLTNDVRDELVEGSQLEEPQIRSTNCDVRFHSPTYTERDATRAPAYADSIRSPQANKDHDIEEPGWRLAYDDASQATLGSSREIKQDMSSLDGLTVKQGEYIADAGKRLAEVIRNKDPQSLLLELWKATKEPAIMRAIPSSTFLEIARLLDPEDEKLRPQVGEIYQTIEDCRKLYGDIWEKRSQANQGMDVREYAAMLRLARSTWHAEGALAIMKNMLKRKVKPDLICYNYYFETRCWSDAWHPSERQRLRVIPFTQTLRQKSSVLESRGMTINGHSIGEYGLRAEVTRLFTKMIDDGIMADTAAFGHLMTAMAREGDMDGVKSILLRTWNVDVDALSDIGCETRTEKTIPRNSPLYPNSRLLFVLAHAFGSNNDLRAALRVVDHFSRKFDLVIPRNVWAQLLEWTFVLSTRRHKDREEEGTQLGRLQIQSVESLFNVMISDPYRVEPTLNMYDFLVRSCYRQTRLFGMLKYMPKGVQIHRKHEIDSRKHAALLSKLETRTLMDRNAKDVASIERLADVANTRRRQSSVTIQGWFKLLFSRRHWRLLDRDERLIFWERQGLPNAVKTYWRYRDGPSITYAMTTGILELQEAF</sequence>
<evidence type="ECO:0000313" key="9">
    <source>
        <dbReference type="Proteomes" id="UP001590950"/>
    </source>
</evidence>
<accession>A0ABR4ASM6</accession>
<reference evidence="8 9" key="1">
    <citation type="submission" date="2024-09" db="EMBL/GenBank/DDBJ databases">
        <title>Rethinking Asexuality: The Enigmatic Case of Functional Sexual Genes in Lepraria (Stereocaulaceae).</title>
        <authorList>
            <person name="Doellman M."/>
            <person name="Sun Y."/>
            <person name="Barcenas-Pena A."/>
            <person name="Lumbsch H.T."/>
            <person name="Grewe F."/>
        </authorList>
    </citation>
    <scope>NUCLEOTIDE SEQUENCE [LARGE SCALE GENOMIC DNA]</scope>
    <source>
        <strain evidence="8 9">Mercado 3170</strain>
    </source>
</reference>
<evidence type="ECO:0000256" key="4">
    <source>
        <dbReference type="ARBA" id="ARBA00022946"/>
    </source>
</evidence>
<dbReference type="PANTHER" id="PTHR47447:SF17">
    <property type="entry name" value="OS12G0638900 PROTEIN"/>
    <property type="match status" value="1"/>
</dbReference>
<keyword evidence="5" id="KW-0496">Mitochondrion</keyword>
<comment type="subunit">
    <text evidence="7">Binds to mitochondrial small subunit 15S rRNA.</text>
</comment>
<keyword evidence="4" id="KW-0809">Transit peptide</keyword>
<name>A0ABR4ASM6_9LECA</name>
<organism evidence="8 9">
    <name type="scientific">Stereocaulon virgatum</name>
    <dbReference type="NCBI Taxonomy" id="373712"/>
    <lineage>
        <taxon>Eukaryota</taxon>
        <taxon>Fungi</taxon>
        <taxon>Dikarya</taxon>
        <taxon>Ascomycota</taxon>
        <taxon>Pezizomycotina</taxon>
        <taxon>Lecanoromycetes</taxon>
        <taxon>OSLEUM clade</taxon>
        <taxon>Lecanoromycetidae</taxon>
        <taxon>Lecanorales</taxon>
        <taxon>Lecanorineae</taxon>
        <taxon>Stereocaulaceae</taxon>
        <taxon>Stereocaulon</taxon>
    </lineage>
</organism>
<keyword evidence="3" id="KW-0677">Repeat</keyword>
<dbReference type="InterPro" id="IPR002885">
    <property type="entry name" value="PPR_rpt"/>
</dbReference>
<comment type="similarity">
    <text evidence="2">Belongs to the CCM1 family.</text>
</comment>
<dbReference type="Pfam" id="PF13812">
    <property type="entry name" value="PPR_3"/>
    <property type="match status" value="1"/>
</dbReference>
<evidence type="ECO:0000256" key="3">
    <source>
        <dbReference type="ARBA" id="ARBA00022737"/>
    </source>
</evidence>
<dbReference type="Pfam" id="PF12921">
    <property type="entry name" value="ATP13"/>
    <property type="match status" value="1"/>
</dbReference>
<keyword evidence="9" id="KW-1185">Reference proteome</keyword>
<comment type="function">
    <text evidence="6">Regulates mitochondrial small subunit maturation by controlling 15S rRNA 5'-end processing. Localizes to the 5' precursor of the 15S rRNA in a position that is subsequently occupied by mS47 in the mature yeast mtSSU. Uses structure and sequence-specific RNA recognition, binding to a single-stranded region of the precursor and specifically recognizing bases -6 to -1. The exchange of Ccm1 for mS47 is coupled to the irreversible removal of precursor rRNA that is accompanied by conformational changes of the mitoribosomal proteins uS5m and mS26. These conformational changes signal completion of 5'-end rRNA processing through protection of the mature 5'-end of the 15S rRNA and stabilization of mS47. The removal of the 5' precursor together with the dissociation of Ccm1 may be catalyzed by the 5'-3' exoribonuclease Pet127. Involved in the specific removal of group I introns in mitochondrial encoded transcripts.</text>
</comment>
<dbReference type="Gene3D" id="1.25.40.10">
    <property type="entry name" value="Tetratricopeptide repeat domain"/>
    <property type="match status" value="1"/>
</dbReference>
<evidence type="ECO:0000256" key="1">
    <source>
        <dbReference type="ARBA" id="ARBA00004173"/>
    </source>
</evidence>
<evidence type="ECO:0000256" key="7">
    <source>
        <dbReference type="ARBA" id="ARBA00044511"/>
    </source>
</evidence>
<evidence type="ECO:0000313" key="8">
    <source>
        <dbReference type="EMBL" id="KAL2048123.1"/>
    </source>
</evidence>
<dbReference type="PANTHER" id="PTHR47447">
    <property type="entry name" value="OS03G0856100 PROTEIN"/>
    <property type="match status" value="1"/>
</dbReference>
<dbReference type="InterPro" id="IPR011990">
    <property type="entry name" value="TPR-like_helical_dom_sf"/>
</dbReference>